<evidence type="ECO:0000256" key="1">
    <source>
        <dbReference type="SAM" id="MobiDB-lite"/>
    </source>
</evidence>
<comment type="caution">
    <text evidence="2">The sequence shown here is derived from an EMBL/GenBank/DDBJ whole genome shotgun (WGS) entry which is preliminary data.</text>
</comment>
<feature type="compositionally biased region" description="Polar residues" evidence="1">
    <location>
        <begin position="1"/>
        <end position="13"/>
    </location>
</feature>
<organism evidence="2 3">
    <name type="scientific">Eumeta variegata</name>
    <name type="common">Bagworm moth</name>
    <name type="synonym">Eumeta japonica</name>
    <dbReference type="NCBI Taxonomy" id="151549"/>
    <lineage>
        <taxon>Eukaryota</taxon>
        <taxon>Metazoa</taxon>
        <taxon>Ecdysozoa</taxon>
        <taxon>Arthropoda</taxon>
        <taxon>Hexapoda</taxon>
        <taxon>Insecta</taxon>
        <taxon>Pterygota</taxon>
        <taxon>Neoptera</taxon>
        <taxon>Endopterygota</taxon>
        <taxon>Lepidoptera</taxon>
        <taxon>Glossata</taxon>
        <taxon>Ditrysia</taxon>
        <taxon>Tineoidea</taxon>
        <taxon>Psychidae</taxon>
        <taxon>Oiketicinae</taxon>
        <taxon>Eumeta</taxon>
    </lineage>
</organism>
<keyword evidence="3" id="KW-1185">Reference proteome</keyword>
<name>A0A4C1WJM8_EUMVA</name>
<protein>
    <submittedName>
        <fullName evidence="2">Uncharacterized protein</fullName>
    </submittedName>
</protein>
<accession>A0A4C1WJM8</accession>
<gene>
    <name evidence="2" type="ORF">EVAR_87627_1</name>
</gene>
<dbReference type="OrthoDB" id="10511184at2759"/>
<proteinExistence type="predicted"/>
<sequence length="107" mass="12261">MFKRGSSSTSVQCRNREQDRDQDQERTWRLHVYLRRTLITREIKVSVALIVETLTCCPPHYEHLPKLRHVTAPGTDGQGRIYLWADWAAAQGPGVARGPQIPLKSRP</sequence>
<dbReference type="AlphaFoldDB" id="A0A4C1WJM8"/>
<dbReference type="Proteomes" id="UP000299102">
    <property type="component" value="Unassembled WGS sequence"/>
</dbReference>
<evidence type="ECO:0000313" key="3">
    <source>
        <dbReference type="Proteomes" id="UP000299102"/>
    </source>
</evidence>
<dbReference type="EMBL" id="BGZK01000573">
    <property type="protein sequence ID" value="GBP51050.1"/>
    <property type="molecule type" value="Genomic_DNA"/>
</dbReference>
<feature type="compositionally biased region" description="Basic and acidic residues" evidence="1">
    <location>
        <begin position="14"/>
        <end position="24"/>
    </location>
</feature>
<evidence type="ECO:0000313" key="2">
    <source>
        <dbReference type="EMBL" id="GBP51050.1"/>
    </source>
</evidence>
<feature type="region of interest" description="Disordered" evidence="1">
    <location>
        <begin position="1"/>
        <end position="24"/>
    </location>
</feature>
<reference evidence="2 3" key="1">
    <citation type="journal article" date="2019" name="Commun. Biol.">
        <title>The bagworm genome reveals a unique fibroin gene that provides high tensile strength.</title>
        <authorList>
            <person name="Kono N."/>
            <person name="Nakamura H."/>
            <person name="Ohtoshi R."/>
            <person name="Tomita M."/>
            <person name="Numata K."/>
            <person name="Arakawa K."/>
        </authorList>
    </citation>
    <scope>NUCLEOTIDE SEQUENCE [LARGE SCALE GENOMIC DNA]</scope>
</reference>